<dbReference type="Pfam" id="PF00353">
    <property type="entry name" value="HemolysinCabind"/>
    <property type="match status" value="10"/>
</dbReference>
<dbReference type="EMBL" id="CP069370">
    <property type="protein sequence ID" value="QYZ69151.1"/>
    <property type="molecule type" value="Genomic_DNA"/>
</dbReference>
<dbReference type="PANTHER" id="PTHR38340:SF1">
    <property type="entry name" value="S-LAYER PROTEIN"/>
    <property type="match status" value="1"/>
</dbReference>
<sequence>MANYTFSALANNQTIVFDPLHDVLIFDAGIRPAELLINGTASGVQFSVAGKSIVLSGIGLDDLGLSTATSAQNIRFSGPGILLVGEGTTGSDGDFDNALLGSTGDDALLGLGGHDTLNGGAGGDLMVGGLGNDLYIVDNAADVVTEENNLLAGAGIDLVQASISYTLTNYVENLTLTGSAAINATGNTLNNVLTGNAASNVLDGKSGADTMIGGNGNDTYVVDSSSDVVVETNSSWTQIDKVISSVSYALGANLENLELTGSSGLAGLGNFRANVLTGNTGGNTLNGGTGADTMTGGDGNDTYIVDNAGDVVVEINSSLSQIDMVATTISYVLGANLENLRLMGTANINGTGNALNNTLYANAGNNILDGQGGSDTVSYASYDLQTLGGSSLTTQTETQSVAAGGVTVDLTITGFQDTRGSGYDQLIGIENLTGSRFNDDLTGNSGDNILDGGEGADVLTGGKGNDTYYVDGADVVVELNGSGDGIDIVYSEVSYRLTANVENLTLIGSAVTGYGNSLNNRLVGNTGSNFLDGGAGADKMDGGSGNDTFVADNLGDEISDSSGTELVLSYVNYSLGSTLENLRLMGTNALNGTGNGLNNVIYANIADNVVDGGTQFLSSGFIGDTLSYEFGAISGITLDLSLTGAQTTGGSGTDTVFNFEHLIGSNYDDWLSGNAQANILDGLAGVDTLSYELAADAVNVNLAEQKATTGGIVDTVRNFENVVGSAFADTFTGDLLDNVFDGGTGSDTVSYQNIKAGQGGVIVSLAITSAQNTQASGVDTFLAVTGTTRSSIENLTGSLNDDQLTGDAYANILDGSDGHDTIIGSGGNDTLSGGLGDDSLNGGAGLDTALFLGTTGAVVNLAQTKAQDTGYGLDILVGIENLQSGDGADQLTGNSLANSLRAGLGNDTLVGGGGNDTLAGADGADSLTGGAGADAFVFDSALSSTNIDRITDFVVVDDTIRLDDAVFAGVSLGALAASAFVSNTTGLATTTAQRVIYERDTGALYYDADGSDAGLAFQFATLAPNLVLTNADFLVF</sequence>
<reference evidence="3" key="1">
    <citation type="submission" date="2021-02" db="EMBL/GenBank/DDBJ databases">
        <title>Rhodobacter shimadae sp. nov., an aerobic anoxygenic phototrophic bacterium isolated from a hot spring.</title>
        <authorList>
            <person name="Muramatsu S."/>
            <person name="Haruta S."/>
            <person name="Hirose S."/>
            <person name="Hanada S."/>
        </authorList>
    </citation>
    <scope>NUCLEOTIDE SEQUENCE</scope>
    <source>
        <strain evidence="3">N10</strain>
    </source>
</reference>
<evidence type="ECO:0000256" key="1">
    <source>
        <dbReference type="ARBA" id="ARBA00004613"/>
    </source>
</evidence>
<dbReference type="PRINTS" id="PR00313">
    <property type="entry name" value="CABNDNGRPT"/>
</dbReference>
<dbReference type="GO" id="GO:0005509">
    <property type="term" value="F:calcium ion binding"/>
    <property type="evidence" value="ECO:0007669"/>
    <property type="project" value="InterPro"/>
</dbReference>
<dbReference type="InterPro" id="IPR001343">
    <property type="entry name" value="Hemolysn_Ca-bd"/>
</dbReference>
<dbReference type="Gene3D" id="2.150.10.10">
    <property type="entry name" value="Serralysin-like metalloprotease, C-terminal"/>
    <property type="match status" value="8"/>
</dbReference>
<keyword evidence="4" id="KW-1185">Reference proteome</keyword>
<dbReference type="SUPFAM" id="SSF51120">
    <property type="entry name" value="beta-Roll"/>
    <property type="match status" value="5"/>
</dbReference>
<name>A0A8G0ZPL0_9RHOB</name>
<organism evidence="3 4">
    <name type="scientific">Neotabrizicola shimadae</name>
    <dbReference type="NCBI Taxonomy" id="2807096"/>
    <lineage>
        <taxon>Bacteria</taxon>
        <taxon>Pseudomonadati</taxon>
        <taxon>Pseudomonadota</taxon>
        <taxon>Alphaproteobacteria</taxon>
        <taxon>Rhodobacterales</taxon>
        <taxon>Paracoccaceae</taxon>
        <taxon>Neotabrizicola</taxon>
    </lineage>
</organism>
<dbReference type="InterPro" id="IPR050557">
    <property type="entry name" value="RTX_toxin/Mannuronan_C5-epim"/>
</dbReference>
<evidence type="ECO:0000313" key="3">
    <source>
        <dbReference type="EMBL" id="QYZ69151.1"/>
    </source>
</evidence>
<dbReference type="InterPro" id="IPR011049">
    <property type="entry name" value="Serralysin-like_metalloprot_C"/>
</dbReference>
<protein>
    <recommendedName>
        <fullName evidence="5">Calcium-binding protein</fullName>
    </recommendedName>
</protein>
<dbReference type="GO" id="GO:0005576">
    <property type="term" value="C:extracellular region"/>
    <property type="evidence" value="ECO:0007669"/>
    <property type="project" value="UniProtKB-SubCell"/>
</dbReference>
<dbReference type="PANTHER" id="PTHR38340">
    <property type="entry name" value="S-LAYER PROTEIN"/>
    <property type="match status" value="1"/>
</dbReference>
<evidence type="ECO:0008006" key="5">
    <source>
        <dbReference type="Google" id="ProtNLM"/>
    </source>
</evidence>
<dbReference type="InterPro" id="IPR018511">
    <property type="entry name" value="Hemolysin-typ_Ca-bd_CS"/>
</dbReference>
<comment type="subcellular location">
    <subcellularLocation>
        <location evidence="1">Secreted</location>
    </subcellularLocation>
</comment>
<keyword evidence="2" id="KW-0964">Secreted</keyword>
<dbReference type="AlphaFoldDB" id="A0A8G0ZPL0"/>
<dbReference type="Proteomes" id="UP000826300">
    <property type="component" value="Chromosome"/>
</dbReference>
<evidence type="ECO:0000256" key="2">
    <source>
        <dbReference type="ARBA" id="ARBA00022525"/>
    </source>
</evidence>
<evidence type="ECO:0000313" key="4">
    <source>
        <dbReference type="Proteomes" id="UP000826300"/>
    </source>
</evidence>
<gene>
    <name evidence="3" type="ORF">JO391_15600</name>
</gene>
<dbReference type="PROSITE" id="PS00330">
    <property type="entry name" value="HEMOLYSIN_CALCIUM"/>
    <property type="match status" value="4"/>
</dbReference>
<accession>A0A8G0ZPL0</accession>
<proteinExistence type="predicted"/>
<dbReference type="RefSeq" id="WP_220661371.1">
    <property type="nucleotide sequence ID" value="NZ_CP069370.1"/>
</dbReference>
<dbReference type="KEGG" id="nsm:JO391_15600"/>